<accession>A0A4Z0MSP5</accession>
<evidence type="ECO:0000313" key="2">
    <source>
        <dbReference type="Proteomes" id="UP000298284"/>
    </source>
</evidence>
<protein>
    <submittedName>
        <fullName evidence="1">Uncharacterized protein</fullName>
    </submittedName>
</protein>
<proteinExistence type="predicted"/>
<sequence length="133" mass="15514">MGCYHERQRLNGLLFHSDSKFATWEAFALMPSNVNPSEWQDRLRIAETIYAIRCGKEPELAPFVVLAELRQLIYKQTKAKNAARVYSQAEIDALLDSLENRSDWSELLRWLKNVRKETEKRYQASRTQLPIAA</sequence>
<dbReference type="RefSeq" id="WP_135528998.1">
    <property type="nucleotide sequence ID" value="NZ_SRKZ01000001.1"/>
</dbReference>
<name>A0A4Z0MSP5_9BACT</name>
<dbReference type="OrthoDB" id="9825964at2"/>
<dbReference type="EMBL" id="SRKZ01000001">
    <property type="protein sequence ID" value="TGD82842.1"/>
    <property type="molecule type" value="Genomic_DNA"/>
</dbReference>
<organism evidence="1 2">
    <name type="scientific">Hymenobacter wooponensis</name>
    <dbReference type="NCBI Taxonomy" id="1525360"/>
    <lineage>
        <taxon>Bacteria</taxon>
        <taxon>Pseudomonadati</taxon>
        <taxon>Bacteroidota</taxon>
        <taxon>Cytophagia</taxon>
        <taxon>Cytophagales</taxon>
        <taxon>Hymenobacteraceae</taxon>
        <taxon>Hymenobacter</taxon>
    </lineage>
</organism>
<comment type="caution">
    <text evidence="1">The sequence shown here is derived from an EMBL/GenBank/DDBJ whole genome shotgun (WGS) entry which is preliminary data.</text>
</comment>
<keyword evidence="2" id="KW-1185">Reference proteome</keyword>
<gene>
    <name evidence="1" type="ORF">EU557_03410</name>
</gene>
<reference evidence="1 2" key="1">
    <citation type="submission" date="2019-04" db="EMBL/GenBank/DDBJ databases">
        <authorList>
            <person name="Feng G."/>
            <person name="Zhang J."/>
            <person name="Zhu H."/>
        </authorList>
    </citation>
    <scope>NUCLEOTIDE SEQUENCE [LARGE SCALE GENOMIC DNA]</scope>
    <source>
        <strain evidence="1 2">JCM 19491</strain>
    </source>
</reference>
<dbReference type="Proteomes" id="UP000298284">
    <property type="component" value="Unassembled WGS sequence"/>
</dbReference>
<evidence type="ECO:0000313" key="1">
    <source>
        <dbReference type="EMBL" id="TGD82842.1"/>
    </source>
</evidence>
<dbReference type="AlphaFoldDB" id="A0A4Z0MSP5"/>